<dbReference type="GO" id="GO:0044547">
    <property type="term" value="F:DNA topoisomerase binding"/>
    <property type="evidence" value="ECO:0007669"/>
    <property type="project" value="TreeGrafter"/>
</dbReference>
<dbReference type="Gene3D" id="1.10.10.10">
    <property type="entry name" value="Winged helix-like DNA-binding domain superfamily/Winged helix DNA-binding domain"/>
    <property type="match status" value="1"/>
</dbReference>
<dbReference type="PANTHER" id="PTHR46060:SF2">
    <property type="entry name" value="HISTONE-LYSINE N-METHYLTRANSFERASE SETMAR"/>
    <property type="match status" value="1"/>
</dbReference>
<dbReference type="AlphaFoldDB" id="A0A8X6PH91"/>
<dbReference type="GO" id="GO:0000793">
    <property type="term" value="C:condensed chromosome"/>
    <property type="evidence" value="ECO:0007669"/>
    <property type="project" value="TreeGrafter"/>
</dbReference>
<dbReference type="InterPro" id="IPR036388">
    <property type="entry name" value="WH-like_DNA-bd_sf"/>
</dbReference>
<dbReference type="PANTHER" id="PTHR46060">
    <property type="entry name" value="MARINER MOS1 TRANSPOSASE-LIKE PROTEIN"/>
    <property type="match status" value="1"/>
</dbReference>
<dbReference type="GO" id="GO:0042800">
    <property type="term" value="F:histone H3K4 methyltransferase activity"/>
    <property type="evidence" value="ECO:0007669"/>
    <property type="project" value="TreeGrafter"/>
</dbReference>
<accession>A0A8X6PH91</accession>
<dbReference type="GO" id="GO:0003690">
    <property type="term" value="F:double-stranded DNA binding"/>
    <property type="evidence" value="ECO:0007669"/>
    <property type="project" value="TreeGrafter"/>
</dbReference>
<dbReference type="GO" id="GO:0003697">
    <property type="term" value="F:single-stranded DNA binding"/>
    <property type="evidence" value="ECO:0007669"/>
    <property type="project" value="TreeGrafter"/>
</dbReference>
<dbReference type="GO" id="GO:0000014">
    <property type="term" value="F:single-stranded DNA endodeoxyribonuclease activity"/>
    <property type="evidence" value="ECO:0007669"/>
    <property type="project" value="TreeGrafter"/>
</dbReference>
<dbReference type="EMBL" id="BMAW01069229">
    <property type="protein sequence ID" value="GFT68050.1"/>
    <property type="molecule type" value="Genomic_DNA"/>
</dbReference>
<proteinExistence type="predicted"/>
<dbReference type="GO" id="GO:0046975">
    <property type="term" value="F:histone H3K36 methyltransferase activity"/>
    <property type="evidence" value="ECO:0007669"/>
    <property type="project" value="TreeGrafter"/>
</dbReference>
<dbReference type="GO" id="GO:0044774">
    <property type="term" value="P:mitotic DNA integrity checkpoint signaling"/>
    <property type="evidence" value="ECO:0007669"/>
    <property type="project" value="TreeGrafter"/>
</dbReference>
<gene>
    <name evidence="1" type="primary">NCL1_24134</name>
    <name evidence="1" type="ORF">NPIL_480251</name>
</gene>
<dbReference type="GO" id="GO:0015074">
    <property type="term" value="P:DNA integration"/>
    <property type="evidence" value="ECO:0007669"/>
    <property type="project" value="TreeGrafter"/>
</dbReference>
<dbReference type="GO" id="GO:0031297">
    <property type="term" value="P:replication fork processing"/>
    <property type="evidence" value="ECO:0007669"/>
    <property type="project" value="TreeGrafter"/>
</dbReference>
<dbReference type="GO" id="GO:0000729">
    <property type="term" value="P:DNA double-strand break processing"/>
    <property type="evidence" value="ECO:0007669"/>
    <property type="project" value="TreeGrafter"/>
</dbReference>
<protein>
    <submittedName>
        <fullName evidence="1">Histone-lysine N-methyltransferase SETMAR</fullName>
    </submittedName>
</protein>
<comment type="caution">
    <text evidence="1">The sequence shown here is derived from an EMBL/GenBank/DDBJ whole genome shotgun (WGS) entry which is preliminary data.</text>
</comment>
<dbReference type="Proteomes" id="UP000887013">
    <property type="component" value="Unassembled WGS sequence"/>
</dbReference>
<dbReference type="OrthoDB" id="6431778at2759"/>
<dbReference type="GO" id="GO:0035861">
    <property type="term" value="C:site of double-strand break"/>
    <property type="evidence" value="ECO:0007669"/>
    <property type="project" value="TreeGrafter"/>
</dbReference>
<keyword evidence="2" id="KW-1185">Reference proteome</keyword>
<name>A0A8X6PH91_NEPPI</name>
<evidence type="ECO:0000313" key="2">
    <source>
        <dbReference type="Proteomes" id="UP000887013"/>
    </source>
</evidence>
<evidence type="ECO:0000313" key="1">
    <source>
        <dbReference type="EMBL" id="GFT68050.1"/>
    </source>
</evidence>
<dbReference type="GO" id="GO:0005634">
    <property type="term" value="C:nucleus"/>
    <property type="evidence" value="ECO:0007669"/>
    <property type="project" value="TreeGrafter"/>
</dbReference>
<dbReference type="InterPro" id="IPR052709">
    <property type="entry name" value="Transposase-MT_Hybrid"/>
</dbReference>
<dbReference type="GO" id="GO:0006303">
    <property type="term" value="P:double-strand break repair via nonhomologous end joining"/>
    <property type="evidence" value="ECO:0007669"/>
    <property type="project" value="TreeGrafter"/>
</dbReference>
<reference evidence="1" key="1">
    <citation type="submission" date="2020-08" db="EMBL/GenBank/DDBJ databases">
        <title>Multicomponent nature underlies the extraordinary mechanical properties of spider dragline silk.</title>
        <authorList>
            <person name="Kono N."/>
            <person name="Nakamura H."/>
            <person name="Mori M."/>
            <person name="Yoshida Y."/>
            <person name="Ohtoshi R."/>
            <person name="Malay A.D."/>
            <person name="Moran D.A.P."/>
            <person name="Tomita M."/>
            <person name="Numata K."/>
            <person name="Arakawa K."/>
        </authorList>
    </citation>
    <scope>NUCLEOTIDE SEQUENCE</scope>
</reference>
<organism evidence="1 2">
    <name type="scientific">Nephila pilipes</name>
    <name type="common">Giant wood spider</name>
    <name type="synonym">Nephila maculata</name>
    <dbReference type="NCBI Taxonomy" id="299642"/>
    <lineage>
        <taxon>Eukaryota</taxon>
        <taxon>Metazoa</taxon>
        <taxon>Ecdysozoa</taxon>
        <taxon>Arthropoda</taxon>
        <taxon>Chelicerata</taxon>
        <taxon>Arachnida</taxon>
        <taxon>Araneae</taxon>
        <taxon>Araneomorphae</taxon>
        <taxon>Entelegynae</taxon>
        <taxon>Araneoidea</taxon>
        <taxon>Nephilidae</taxon>
        <taxon>Nephila</taxon>
    </lineage>
</organism>
<sequence>MNPSGDLFLCDELRSGRPYALNDEEFQAAIEKDSSLTRGELAKQFNVTNETVILHLHLLGKKYRLSKWVPRMLLEAHKKQQMITCISLLSFHRNTSIFNQELTNDKM</sequence>